<proteinExistence type="inferred from homology"/>
<name>A0AA88D924_FICCA</name>
<keyword evidence="1" id="KW-0479">Metal-binding</keyword>
<keyword evidence="3" id="KW-1185">Reference proteome</keyword>
<dbReference type="InterPro" id="IPR017972">
    <property type="entry name" value="Cyt_P450_CS"/>
</dbReference>
<dbReference type="GO" id="GO:0005506">
    <property type="term" value="F:iron ion binding"/>
    <property type="evidence" value="ECO:0007669"/>
    <property type="project" value="InterPro"/>
</dbReference>
<sequence length="217" mass="24235">MSLGVIDNAATTLVRAMAELVKKPSLMNKAQFEVRNCIGKKGKVTESDIEHLHFLKMIIKETFWLHPPAPLLLPRESISHFTVNGYEIYPKTLIQFMDSSICTKGQHFGLLPFGSGRRICPALYMGTTMVELGLANLLYCFDWELPSGMKEEDINLEESAASSLTSLKLVPKKHFSFHKTSAIVEIMNGRITNFAALCSMSCNKQVHQNIPTRSVSS</sequence>
<dbReference type="AlphaFoldDB" id="A0AA88D924"/>
<dbReference type="GO" id="GO:0020037">
    <property type="term" value="F:heme binding"/>
    <property type="evidence" value="ECO:0007669"/>
    <property type="project" value="InterPro"/>
</dbReference>
<organism evidence="2 3">
    <name type="scientific">Ficus carica</name>
    <name type="common">Common fig</name>
    <dbReference type="NCBI Taxonomy" id="3494"/>
    <lineage>
        <taxon>Eukaryota</taxon>
        <taxon>Viridiplantae</taxon>
        <taxon>Streptophyta</taxon>
        <taxon>Embryophyta</taxon>
        <taxon>Tracheophyta</taxon>
        <taxon>Spermatophyta</taxon>
        <taxon>Magnoliopsida</taxon>
        <taxon>eudicotyledons</taxon>
        <taxon>Gunneridae</taxon>
        <taxon>Pentapetalae</taxon>
        <taxon>rosids</taxon>
        <taxon>fabids</taxon>
        <taxon>Rosales</taxon>
        <taxon>Moraceae</taxon>
        <taxon>Ficeae</taxon>
        <taxon>Ficus</taxon>
    </lineage>
</organism>
<dbReference type="InterPro" id="IPR002401">
    <property type="entry name" value="Cyt_P450_E_grp-I"/>
</dbReference>
<comment type="caution">
    <text evidence="2">The sequence shown here is derived from an EMBL/GenBank/DDBJ whole genome shotgun (WGS) entry which is preliminary data.</text>
</comment>
<keyword evidence="1" id="KW-0560">Oxidoreductase</keyword>
<reference evidence="2" key="1">
    <citation type="submission" date="2023-07" db="EMBL/GenBank/DDBJ databases">
        <title>draft genome sequence of fig (Ficus carica).</title>
        <authorList>
            <person name="Takahashi T."/>
            <person name="Nishimura K."/>
        </authorList>
    </citation>
    <scope>NUCLEOTIDE SEQUENCE</scope>
</reference>
<gene>
    <name evidence="2" type="ORF">TIFTF001_018231</name>
</gene>
<evidence type="ECO:0000256" key="1">
    <source>
        <dbReference type="RuleBase" id="RU000461"/>
    </source>
</evidence>
<dbReference type="PANTHER" id="PTHR47952:SF3">
    <property type="entry name" value="CYTOCHROME P450 71B3-LIKE"/>
    <property type="match status" value="1"/>
</dbReference>
<dbReference type="PRINTS" id="PR00463">
    <property type="entry name" value="EP450I"/>
</dbReference>
<dbReference type="PROSITE" id="PS00086">
    <property type="entry name" value="CYTOCHROME_P450"/>
    <property type="match status" value="1"/>
</dbReference>
<dbReference type="SUPFAM" id="SSF48264">
    <property type="entry name" value="Cytochrome P450"/>
    <property type="match status" value="1"/>
</dbReference>
<dbReference type="Proteomes" id="UP001187192">
    <property type="component" value="Unassembled WGS sequence"/>
</dbReference>
<dbReference type="InterPro" id="IPR036396">
    <property type="entry name" value="Cyt_P450_sf"/>
</dbReference>
<protein>
    <recommendedName>
        <fullName evidence="4">Cytochrome P450</fullName>
    </recommendedName>
</protein>
<keyword evidence="1" id="KW-0408">Iron</keyword>
<dbReference type="GO" id="GO:0004497">
    <property type="term" value="F:monooxygenase activity"/>
    <property type="evidence" value="ECO:0007669"/>
    <property type="project" value="UniProtKB-KW"/>
</dbReference>
<dbReference type="Gene3D" id="1.10.630.10">
    <property type="entry name" value="Cytochrome P450"/>
    <property type="match status" value="1"/>
</dbReference>
<dbReference type="Pfam" id="PF00067">
    <property type="entry name" value="p450"/>
    <property type="match status" value="1"/>
</dbReference>
<dbReference type="EMBL" id="BTGU01000030">
    <property type="protein sequence ID" value="GMN49060.1"/>
    <property type="molecule type" value="Genomic_DNA"/>
</dbReference>
<dbReference type="GO" id="GO:0016705">
    <property type="term" value="F:oxidoreductase activity, acting on paired donors, with incorporation or reduction of molecular oxygen"/>
    <property type="evidence" value="ECO:0007669"/>
    <property type="project" value="InterPro"/>
</dbReference>
<keyword evidence="1" id="KW-0503">Monooxygenase</keyword>
<keyword evidence="1" id="KW-0349">Heme</keyword>
<dbReference type="PANTHER" id="PTHR47952">
    <property type="entry name" value="TRYPTAMINE 5-HYDROXYLASE"/>
    <property type="match status" value="1"/>
</dbReference>
<accession>A0AA88D924</accession>
<evidence type="ECO:0000313" key="3">
    <source>
        <dbReference type="Proteomes" id="UP001187192"/>
    </source>
</evidence>
<evidence type="ECO:0008006" key="4">
    <source>
        <dbReference type="Google" id="ProtNLM"/>
    </source>
</evidence>
<dbReference type="InterPro" id="IPR001128">
    <property type="entry name" value="Cyt_P450"/>
</dbReference>
<comment type="similarity">
    <text evidence="1">Belongs to the cytochrome P450 family.</text>
</comment>
<evidence type="ECO:0000313" key="2">
    <source>
        <dbReference type="EMBL" id="GMN49060.1"/>
    </source>
</evidence>